<dbReference type="GO" id="GO:0009360">
    <property type="term" value="C:DNA polymerase III complex"/>
    <property type="evidence" value="ECO:0007669"/>
    <property type="project" value="TreeGrafter"/>
</dbReference>
<dbReference type="Gene3D" id="1.10.8.60">
    <property type="match status" value="1"/>
</dbReference>
<evidence type="ECO:0000313" key="5">
    <source>
        <dbReference type="EMBL" id="OGZ00932.1"/>
    </source>
</evidence>
<name>A0A1G2CI92_9BACT</name>
<dbReference type="PANTHER" id="PTHR34388">
    <property type="entry name" value="DNA POLYMERASE III SUBUNIT DELTA"/>
    <property type="match status" value="1"/>
</dbReference>
<dbReference type="GO" id="GO:0003887">
    <property type="term" value="F:DNA-directed DNA polymerase activity"/>
    <property type="evidence" value="ECO:0007669"/>
    <property type="project" value="UniProtKB-KW"/>
</dbReference>
<protein>
    <recommendedName>
        <fullName evidence="7">DNA polymerase III delta N-terminal domain-containing protein</fullName>
    </recommendedName>
</protein>
<dbReference type="Gene3D" id="3.40.50.300">
    <property type="entry name" value="P-loop containing nucleotide triphosphate hydrolases"/>
    <property type="match status" value="1"/>
</dbReference>
<evidence type="ECO:0000256" key="2">
    <source>
        <dbReference type="ARBA" id="ARBA00022695"/>
    </source>
</evidence>
<dbReference type="AlphaFoldDB" id="A0A1G2CI92"/>
<dbReference type="InterPro" id="IPR027417">
    <property type="entry name" value="P-loop_NTPase"/>
</dbReference>
<comment type="caution">
    <text evidence="5">The sequence shown here is derived from an EMBL/GenBank/DDBJ whole genome shotgun (WGS) entry which is preliminary data.</text>
</comment>
<keyword evidence="2" id="KW-0548">Nucleotidyltransferase</keyword>
<dbReference type="GO" id="GO:0006261">
    <property type="term" value="P:DNA-templated DNA replication"/>
    <property type="evidence" value="ECO:0007669"/>
    <property type="project" value="TreeGrafter"/>
</dbReference>
<evidence type="ECO:0000256" key="4">
    <source>
        <dbReference type="ARBA" id="ARBA00022932"/>
    </source>
</evidence>
<proteinExistence type="predicted"/>
<dbReference type="EMBL" id="MHKZ01000010">
    <property type="protein sequence ID" value="OGZ00932.1"/>
    <property type="molecule type" value="Genomic_DNA"/>
</dbReference>
<sequence>MIILLYGPDEYRRLQKKNEIIAEFRKKRSGLGIGFFDLGEKESFSGFQDFIKNRSMFETQKLAVLSNVFSAQGGSASGGEFSEKTLSEELKWTTKQAEVTILVSEKNKTSENLNFLGRKSVHPHTKRVGMGTGIKTQEFAYLTGAKWEAFVSEFAKENGAALQPAALKFLAEVYQNDTWGLVTEIQKIAMLLRKNIELKDLEKLGLEVSPNFFGLLGGLKSYELDKRLAALEKLFLLNEPMPKIFNMIAYQIPDKLPQLAKYDILVKSGKLDYEEVLVDLVI</sequence>
<dbReference type="STRING" id="1798649.A3B13_02740"/>
<organism evidence="5 6">
    <name type="scientific">Candidatus Liptonbacteria bacterium RIFCSPLOWO2_01_FULL_45_15</name>
    <dbReference type="NCBI Taxonomy" id="1798649"/>
    <lineage>
        <taxon>Bacteria</taxon>
        <taxon>Candidatus Liptoniibacteriota</taxon>
    </lineage>
</organism>
<gene>
    <name evidence="5" type="ORF">A3B13_02740</name>
</gene>
<keyword evidence="4" id="KW-0239">DNA-directed DNA polymerase</keyword>
<keyword evidence="3" id="KW-0235">DNA replication</keyword>
<dbReference type="InterPro" id="IPR005790">
    <property type="entry name" value="DNA_polIII_delta"/>
</dbReference>
<reference evidence="5 6" key="1">
    <citation type="journal article" date="2016" name="Nat. Commun.">
        <title>Thousands of microbial genomes shed light on interconnected biogeochemical processes in an aquifer system.</title>
        <authorList>
            <person name="Anantharaman K."/>
            <person name="Brown C.T."/>
            <person name="Hug L.A."/>
            <person name="Sharon I."/>
            <person name="Castelle C.J."/>
            <person name="Probst A.J."/>
            <person name="Thomas B.C."/>
            <person name="Singh A."/>
            <person name="Wilkins M.J."/>
            <person name="Karaoz U."/>
            <person name="Brodie E.L."/>
            <person name="Williams K.H."/>
            <person name="Hubbard S.S."/>
            <person name="Banfield J.F."/>
        </authorList>
    </citation>
    <scope>NUCLEOTIDE SEQUENCE [LARGE SCALE GENOMIC DNA]</scope>
</reference>
<keyword evidence="1" id="KW-0808">Transferase</keyword>
<dbReference type="GO" id="GO:0003677">
    <property type="term" value="F:DNA binding"/>
    <property type="evidence" value="ECO:0007669"/>
    <property type="project" value="InterPro"/>
</dbReference>
<evidence type="ECO:0008006" key="7">
    <source>
        <dbReference type="Google" id="ProtNLM"/>
    </source>
</evidence>
<evidence type="ECO:0000313" key="6">
    <source>
        <dbReference type="Proteomes" id="UP000176287"/>
    </source>
</evidence>
<dbReference type="Proteomes" id="UP000176287">
    <property type="component" value="Unassembled WGS sequence"/>
</dbReference>
<dbReference type="PANTHER" id="PTHR34388:SF1">
    <property type="entry name" value="DNA POLYMERASE III SUBUNIT DELTA"/>
    <property type="match status" value="1"/>
</dbReference>
<evidence type="ECO:0000256" key="3">
    <source>
        <dbReference type="ARBA" id="ARBA00022705"/>
    </source>
</evidence>
<accession>A0A1G2CI92</accession>
<evidence type="ECO:0000256" key="1">
    <source>
        <dbReference type="ARBA" id="ARBA00022679"/>
    </source>
</evidence>